<gene>
    <name evidence="6" type="ORF">ERS852470_01852</name>
</gene>
<keyword evidence="4 6" id="KW-0808">Transferase</keyword>
<dbReference type="EMBL" id="CYZV01000018">
    <property type="protein sequence ID" value="CUO26047.1"/>
    <property type="molecule type" value="Genomic_DNA"/>
</dbReference>
<dbReference type="RefSeq" id="WP_055276517.1">
    <property type="nucleotide sequence ID" value="NZ_CYZV01000018.1"/>
</dbReference>
<keyword evidence="3" id="KW-0328">Glycosyltransferase</keyword>
<accession>A0A174DLG3</accession>
<evidence type="ECO:0000313" key="6">
    <source>
        <dbReference type="EMBL" id="CUO26047.1"/>
    </source>
</evidence>
<dbReference type="SUPFAM" id="SSF53448">
    <property type="entry name" value="Nucleotide-diphospho-sugar transferases"/>
    <property type="match status" value="1"/>
</dbReference>
<organism evidence="6 7">
    <name type="scientific">Clostridium disporicum</name>
    <dbReference type="NCBI Taxonomy" id="84024"/>
    <lineage>
        <taxon>Bacteria</taxon>
        <taxon>Bacillati</taxon>
        <taxon>Bacillota</taxon>
        <taxon>Clostridia</taxon>
        <taxon>Eubacteriales</taxon>
        <taxon>Clostridiaceae</taxon>
        <taxon>Clostridium</taxon>
    </lineage>
</organism>
<feature type="domain" description="Glycosyltransferase 2-like" evidence="5">
    <location>
        <begin position="12"/>
        <end position="180"/>
    </location>
</feature>
<dbReference type="Proteomes" id="UP000095558">
    <property type="component" value="Unassembled WGS sequence"/>
</dbReference>
<name>A0A174DLG3_9CLOT</name>
<evidence type="ECO:0000256" key="1">
    <source>
        <dbReference type="ARBA" id="ARBA00004776"/>
    </source>
</evidence>
<dbReference type="Gene3D" id="3.90.550.10">
    <property type="entry name" value="Spore Coat Polysaccharide Biosynthesis Protein SpsA, Chain A"/>
    <property type="match status" value="1"/>
</dbReference>
<reference evidence="6 7" key="1">
    <citation type="submission" date="2015-09" db="EMBL/GenBank/DDBJ databases">
        <authorList>
            <consortium name="Pathogen Informatics"/>
        </authorList>
    </citation>
    <scope>NUCLEOTIDE SEQUENCE [LARGE SCALE GENOMIC DNA]</scope>
    <source>
        <strain evidence="6 7">2789STDY5834855</strain>
    </source>
</reference>
<sequence length="405" mass="46393">MIDNINDYPGTSIIILSYNNLNYTKQCIESIRKYTSNENYEIIVIDNNSNEETTNWLKLQYDIKLQLNTTNNGFPGGCNDGIKFANPMNDILLLNNDIVVTKNWLTNLKIALYSNDNIGAVSPVTNSSSYWQSIPVNYNTLDEMQNFASQINISNKTRWEERVMVVGYCMLIKRSVLNKVGLLDEDYFPGNFEDDDYCFRIILSGYKVLLCRDTFVHHYGSASFNKNSSYANIMETNKVKFESKWDINITDVHFNLSYLSLVPEKENLKVLDVYGNCGVNGLMLKFYRKNLDFYIGNSSSGSYKIASKLHKTFSLEDNLGDGFDYILINNGYKFLTDINAKNLVLKALKASKNLALFISSTLYTDPNAENAKNLSLFHDYMTMNNFIITRKFSHGDSVVNFYMKC</sequence>
<protein>
    <submittedName>
        <fullName evidence="6">Glycosyltransferase</fullName>
    </submittedName>
</protein>
<evidence type="ECO:0000313" key="7">
    <source>
        <dbReference type="Proteomes" id="UP000095558"/>
    </source>
</evidence>
<comment type="similarity">
    <text evidence="2">Belongs to the glycosyltransferase 2 family.</text>
</comment>
<dbReference type="Pfam" id="PF00535">
    <property type="entry name" value="Glycos_transf_2"/>
    <property type="match status" value="1"/>
</dbReference>
<dbReference type="CDD" id="cd04186">
    <property type="entry name" value="GT_2_like_c"/>
    <property type="match status" value="1"/>
</dbReference>
<proteinExistence type="inferred from homology"/>
<dbReference type="AlphaFoldDB" id="A0A174DLG3"/>
<dbReference type="InterPro" id="IPR001173">
    <property type="entry name" value="Glyco_trans_2-like"/>
</dbReference>
<evidence type="ECO:0000256" key="2">
    <source>
        <dbReference type="ARBA" id="ARBA00006739"/>
    </source>
</evidence>
<evidence type="ECO:0000259" key="5">
    <source>
        <dbReference type="Pfam" id="PF00535"/>
    </source>
</evidence>
<dbReference type="PANTHER" id="PTHR43179:SF12">
    <property type="entry name" value="GALACTOFURANOSYLTRANSFERASE GLFT2"/>
    <property type="match status" value="1"/>
</dbReference>
<comment type="pathway">
    <text evidence="1">Cell wall biogenesis; cell wall polysaccharide biosynthesis.</text>
</comment>
<dbReference type="PANTHER" id="PTHR43179">
    <property type="entry name" value="RHAMNOSYLTRANSFERASE WBBL"/>
    <property type="match status" value="1"/>
</dbReference>
<evidence type="ECO:0000256" key="4">
    <source>
        <dbReference type="ARBA" id="ARBA00022679"/>
    </source>
</evidence>
<dbReference type="GO" id="GO:0016757">
    <property type="term" value="F:glycosyltransferase activity"/>
    <property type="evidence" value="ECO:0007669"/>
    <property type="project" value="UniProtKB-KW"/>
</dbReference>
<dbReference type="InterPro" id="IPR029044">
    <property type="entry name" value="Nucleotide-diphossugar_trans"/>
</dbReference>
<dbReference type="OrthoDB" id="9771846at2"/>
<evidence type="ECO:0000256" key="3">
    <source>
        <dbReference type="ARBA" id="ARBA00022676"/>
    </source>
</evidence>